<feature type="region of interest" description="Disordered" evidence="1">
    <location>
        <begin position="231"/>
        <end position="294"/>
    </location>
</feature>
<dbReference type="EMBL" id="CAAALY010251235">
    <property type="protein sequence ID" value="VEL36032.1"/>
    <property type="molecule type" value="Genomic_DNA"/>
</dbReference>
<evidence type="ECO:0000313" key="3">
    <source>
        <dbReference type="EMBL" id="VEL36032.1"/>
    </source>
</evidence>
<dbReference type="AlphaFoldDB" id="A0A3S5B4E4"/>
<sequence>MCMNVHLVNGTEDASLPFSSYWLLHFLSPSSLLNLSSSFCALCACLLMSLYVLVCMPSRVARMRRTRTVGNHNAELSLSSFASPLLDPRLGTQSGDSFAYALAPTVTTTAVSASPSCSTNTTTVAASHSSRQHKIHDSPSRNSAQHSVVARARNESPPPTPPQVTSEQQKPVTDPTQHQAARQPCCFAAPLSTVSVSQKHRPLASEPTKFEHSLPHRYSCTSSLDSTSFASSSPFVSDASDSGLDHQASSSTSGSSGDRLAVSSTSLAQSQRFPLSTTVSESPHSQPNSITTTTPVTTGAINSFSNPDFAQSTNSPLDLLYLPPLLVSRPASEPIGPFVSAFGTARSGPSLTQTRAPTPCPFPGGPFTQAPCYSGHQPSPSALLAVRDSSWLKLPVCPSLLDSALSCPGRSLYESGSTPDWLGKLDADSTGPGDTVKGEPLAEDCQTAVGQVCPCAHPRSNVRVDRGFVTVCYDFLKVSCLLPIVSSCCFFTILNLPIRLIKMLDIVELIS</sequence>
<feature type="compositionally biased region" description="Low complexity" evidence="1">
    <location>
        <begin position="231"/>
        <end position="242"/>
    </location>
</feature>
<feature type="transmembrane region" description="Helical" evidence="2">
    <location>
        <begin position="32"/>
        <end position="54"/>
    </location>
</feature>
<organism evidence="3 4">
    <name type="scientific">Protopolystoma xenopodis</name>
    <dbReference type="NCBI Taxonomy" id="117903"/>
    <lineage>
        <taxon>Eukaryota</taxon>
        <taxon>Metazoa</taxon>
        <taxon>Spiralia</taxon>
        <taxon>Lophotrochozoa</taxon>
        <taxon>Platyhelminthes</taxon>
        <taxon>Monogenea</taxon>
        <taxon>Polyopisthocotylea</taxon>
        <taxon>Polystomatidea</taxon>
        <taxon>Polystomatidae</taxon>
        <taxon>Protopolystoma</taxon>
    </lineage>
</organism>
<dbReference type="Proteomes" id="UP000784294">
    <property type="component" value="Unassembled WGS sequence"/>
</dbReference>
<feature type="compositionally biased region" description="Polar residues" evidence="1">
    <location>
        <begin position="120"/>
        <end position="129"/>
    </location>
</feature>
<feature type="region of interest" description="Disordered" evidence="1">
    <location>
        <begin position="111"/>
        <end position="181"/>
    </location>
</feature>
<name>A0A3S5B4E4_9PLAT</name>
<evidence type="ECO:0000256" key="2">
    <source>
        <dbReference type="SAM" id="Phobius"/>
    </source>
</evidence>
<protein>
    <submittedName>
        <fullName evidence="3">Uncharacterized protein</fullName>
    </submittedName>
</protein>
<comment type="caution">
    <text evidence="3">The sequence shown here is derived from an EMBL/GenBank/DDBJ whole genome shotgun (WGS) entry which is preliminary data.</text>
</comment>
<feature type="compositionally biased region" description="Polar residues" evidence="1">
    <location>
        <begin position="262"/>
        <end position="290"/>
    </location>
</feature>
<evidence type="ECO:0000256" key="1">
    <source>
        <dbReference type="SAM" id="MobiDB-lite"/>
    </source>
</evidence>
<gene>
    <name evidence="3" type="ORF">PXEA_LOCUS29472</name>
</gene>
<keyword evidence="2" id="KW-1133">Transmembrane helix</keyword>
<proteinExistence type="predicted"/>
<evidence type="ECO:0000313" key="4">
    <source>
        <dbReference type="Proteomes" id="UP000784294"/>
    </source>
</evidence>
<keyword evidence="2" id="KW-0472">Membrane</keyword>
<reference evidence="3" key="1">
    <citation type="submission" date="2018-11" db="EMBL/GenBank/DDBJ databases">
        <authorList>
            <consortium name="Pathogen Informatics"/>
        </authorList>
    </citation>
    <scope>NUCLEOTIDE SEQUENCE</scope>
</reference>
<keyword evidence="2" id="KW-0812">Transmembrane</keyword>
<feature type="compositionally biased region" description="Polar residues" evidence="1">
    <location>
        <begin position="163"/>
        <end position="180"/>
    </location>
</feature>
<keyword evidence="4" id="KW-1185">Reference proteome</keyword>
<dbReference type="OrthoDB" id="6285980at2759"/>
<accession>A0A3S5B4E4</accession>